<evidence type="ECO:0000313" key="1">
    <source>
        <dbReference type="EMBL" id="RCV53855.1"/>
    </source>
</evidence>
<protein>
    <submittedName>
        <fullName evidence="1">Uncharacterized protein</fullName>
    </submittedName>
</protein>
<gene>
    <name evidence="1" type="ORF">DEF24_20005</name>
</gene>
<accession>A0A368T1K6</accession>
<evidence type="ECO:0000313" key="2">
    <source>
        <dbReference type="Proteomes" id="UP000253318"/>
    </source>
</evidence>
<dbReference type="Proteomes" id="UP000253318">
    <property type="component" value="Unassembled WGS sequence"/>
</dbReference>
<dbReference type="AlphaFoldDB" id="A0A368T1K6"/>
<keyword evidence="2" id="KW-1185">Reference proteome</keyword>
<reference evidence="1 2" key="1">
    <citation type="submission" date="2018-04" db="EMBL/GenBank/DDBJ databases">
        <title>Novel actinobacteria from marine sediment.</title>
        <authorList>
            <person name="Ng Z.Y."/>
            <person name="Tan G.Y.A."/>
        </authorList>
    </citation>
    <scope>NUCLEOTIDE SEQUENCE [LARGE SCALE GENOMIC DNA]</scope>
    <source>
        <strain evidence="1 2">TPS81</strain>
    </source>
</reference>
<sequence>MLCSAALLAACAAGGGGRPPLPETSEGVRAFAELEVPESAGDLDIAAAYTDRGTARYQGSFTTGHVDAMAFCGAEGMTVVRHPETDVPEDTRERLGIEDDGVTGYVVCAGARPDAPRLRREVVVVYAPGTVRVYFRAEERPPGT</sequence>
<organism evidence="1 2">
    <name type="scientific">Marinitenerispora sediminis</name>
    <dbReference type="NCBI Taxonomy" id="1931232"/>
    <lineage>
        <taxon>Bacteria</taxon>
        <taxon>Bacillati</taxon>
        <taxon>Actinomycetota</taxon>
        <taxon>Actinomycetes</taxon>
        <taxon>Streptosporangiales</taxon>
        <taxon>Nocardiopsidaceae</taxon>
        <taxon>Marinitenerispora</taxon>
    </lineage>
</organism>
<proteinExistence type="predicted"/>
<name>A0A368T1K6_9ACTN</name>
<dbReference type="EMBL" id="QEIN01000181">
    <property type="protein sequence ID" value="RCV53855.1"/>
    <property type="molecule type" value="Genomic_DNA"/>
</dbReference>
<comment type="caution">
    <text evidence="1">The sequence shown here is derived from an EMBL/GenBank/DDBJ whole genome shotgun (WGS) entry which is preliminary data.</text>
</comment>